<keyword evidence="1" id="KW-0805">Transcription regulation</keyword>
<protein>
    <submittedName>
        <fullName evidence="6">AcrR family transcriptional regulator</fullName>
    </submittedName>
</protein>
<keyword evidence="3" id="KW-0804">Transcription</keyword>
<keyword evidence="7" id="KW-1185">Reference proteome</keyword>
<keyword evidence="2 4" id="KW-0238">DNA-binding</keyword>
<dbReference type="SUPFAM" id="SSF48498">
    <property type="entry name" value="Tetracyclin repressor-like, C-terminal domain"/>
    <property type="match status" value="1"/>
</dbReference>
<gene>
    <name evidence="6" type="ORF">GGR44_002234</name>
</gene>
<dbReference type="InterPro" id="IPR009057">
    <property type="entry name" value="Homeodomain-like_sf"/>
</dbReference>
<dbReference type="PANTHER" id="PTHR30055">
    <property type="entry name" value="HTH-TYPE TRANSCRIPTIONAL REGULATOR RUTR"/>
    <property type="match status" value="1"/>
</dbReference>
<dbReference type="Pfam" id="PF14246">
    <property type="entry name" value="TetR_C_7"/>
    <property type="match status" value="1"/>
</dbReference>
<dbReference type="InterPro" id="IPR050109">
    <property type="entry name" value="HTH-type_TetR-like_transc_reg"/>
</dbReference>
<dbReference type="GO" id="GO:0000976">
    <property type="term" value="F:transcription cis-regulatory region binding"/>
    <property type="evidence" value="ECO:0007669"/>
    <property type="project" value="TreeGrafter"/>
</dbReference>
<dbReference type="AlphaFoldDB" id="A0A7W6DGD8"/>
<dbReference type="InterPro" id="IPR001647">
    <property type="entry name" value="HTH_TetR"/>
</dbReference>
<dbReference type="Proteomes" id="UP000552757">
    <property type="component" value="Unassembled WGS sequence"/>
</dbReference>
<organism evidence="6 7">
    <name type="scientific">Sphingobium fontiphilum</name>
    <dbReference type="NCBI Taxonomy" id="944425"/>
    <lineage>
        <taxon>Bacteria</taxon>
        <taxon>Pseudomonadati</taxon>
        <taxon>Pseudomonadota</taxon>
        <taxon>Alphaproteobacteria</taxon>
        <taxon>Sphingomonadales</taxon>
        <taxon>Sphingomonadaceae</taxon>
        <taxon>Sphingobium</taxon>
    </lineage>
</organism>
<dbReference type="PRINTS" id="PR00455">
    <property type="entry name" value="HTHTETR"/>
</dbReference>
<evidence type="ECO:0000256" key="2">
    <source>
        <dbReference type="ARBA" id="ARBA00023125"/>
    </source>
</evidence>
<reference evidence="6 7" key="1">
    <citation type="submission" date="2020-08" db="EMBL/GenBank/DDBJ databases">
        <title>Genomic Encyclopedia of Type Strains, Phase IV (KMG-IV): sequencing the most valuable type-strain genomes for metagenomic binning, comparative biology and taxonomic classification.</title>
        <authorList>
            <person name="Goeker M."/>
        </authorList>
    </citation>
    <scope>NUCLEOTIDE SEQUENCE [LARGE SCALE GENOMIC DNA]</scope>
    <source>
        <strain evidence="6 7">DSM 29348</strain>
    </source>
</reference>
<dbReference type="GO" id="GO:0003700">
    <property type="term" value="F:DNA-binding transcription factor activity"/>
    <property type="evidence" value="ECO:0007669"/>
    <property type="project" value="TreeGrafter"/>
</dbReference>
<feature type="DNA-binding region" description="H-T-H motif" evidence="4">
    <location>
        <begin position="79"/>
        <end position="98"/>
    </location>
</feature>
<sequence>MCRLNCIKTVPSSMNAPLPPLPVACQQKKRTIWYGNMNCSSSSCGSTASRREARRQQRRDEIVRIASRTFLDQGYAATSMSAVAAELGGSKGTLWSYFPSKEALFAAVLDQATGVLQGQIMRLFNPCADIEATLRNVCRALLVRIASPEAIALHRLIVGEAGRFPEIGRIFYERAPGRMKLLLADYLVKAMDRGVLRRDDPLFAARCLVSLCQANDYQQVLVGIIHGMTDEQIEADTSFAVATFLRAYAPTAEVAQHG</sequence>
<dbReference type="SUPFAM" id="SSF46689">
    <property type="entry name" value="Homeodomain-like"/>
    <property type="match status" value="1"/>
</dbReference>
<comment type="caution">
    <text evidence="6">The sequence shown here is derived from an EMBL/GenBank/DDBJ whole genome shotgun (WGS) entry which is preliminary data.</text>
</comment>
<evidence type="ECO:0000313" key="6">
    <source>
        <dbReference type="EMBL" id="MBB3982568.1"/>
    </source>
</evidence>
<evidence type="ECO:0000259" key="5">
    <source>
        <dbReference type="PROSITE" id="PS50977"/>
    </source>
</evidence>
<evidence type="ECO:0000256" key="3">
    <source>
        <dbReference type="ARBA" id="ARBA00023163"/>
    </source>
</evidence>
<dbReference type="FunFam" id="1.10.10.60:FF:000141">
    <property type="entry name" value="TetR family transcriptional regulator"/>
    <property type="match status" value="1"/>
</dbReference>
<feature type="domain" description="HTH tetR-type" evidence="5">
    <location>
        <begin position="56"/>
        <end position="116"/>
    </location>
</feature>
<proteinExistence type="predicted"/>
<dbReference type="PROSITE" id="PS50977">
    <property type="entry name" value="HTH_TETR_2"/>
    <property type="match status" value="1"/>
</dbReference>
<dbReference type="Gene3D" id="1.10.357.10">
    <property type="entry name" value="Tetracycline Repressor, domain 2"/>
    <property type="match status" value="1"/>
</dbReference>
<dbReference type="Gene3D" id="1.10.10.60">
    <property type="entry name" value="Homeodomain-like"/>
    <property type="match status" value="1"/>
</dbReference>
<evidence type="ECO:0000313" key="7">
    <source>
        <dbReference type="Proteomes" id="UP000552757"/>
    </source>
</evidence>
<name>A0A7W6DGD8_9SPHN</name>
<dbReference type="PANTHER" id="PTHR30055:SF119">
    <property type="entry name" value="NALC"/>
    <property type="match status" value="1"/>
</dbReference>
<evidence type="ECO:0000256" key="4">
    <source>
        <dbReference type="PROSITE-ProRule" id="PRU00335"/>
    </source>
</evidence>
<dbReference type="InterPro" id="IPR036271">
    <property type="entry name" value="Tet_transcr_reg_TetR-rel_C_sf"/>
</dbReference>
<dbReference type="EMBL" id="JACIEB010000005">
    <property type="protein sequence ID" value="MBB3982568.1"/>
    <property type="molecule type" value="Genomic_DNA"/>
</dbReference>
<dbReference type="Pfam" id="PF00440">
    <property type="entry name" value="TetR_N"/>
    <property type="match status" value="1"/>
</dbReference>
<dbReference type="InterPro" id="IPR039536">
    <property type="entry name" value="TetR_C_Proteobacteria"/>
</dbReference>
<accession>A0A7W6DGD8</accession>
<evidence type="ECO:0000256" key="1">
    <source>
        <dbReference type="ARBA" id="ARBA00023015"/>
    </source>
</evidence>